<dbReference type="Pfam" id="PF05345">
    <property type="entry name" value="He_PIG"/>
    <property type="match status" value="1"/>
</dbReference>
<reference evidence="12 13" key="1">
    <citation type="journal article" date="2016" name="Nat. Commun.">
        <title>Thousands of microbial genomes shed light on interconnected biogeochemical processes in an aquifer system.</title>
        <authorList>
            <person name="Anantharaman K."/>
            <person name="Brown C.T."/>
            <person name="Hug L.A."/>
            <person name="Sharon I."/>
            <person name="Castelle C.J."/>
            <person name="Probst A.J."/>
            <person name="Thomas B.C."/>
            <person name="Singh A."/>
            <person name="Wilkins M.J."/>
            <person name="Karaoz U."/>
            <person name="Brodie E.L."/>
            <person name="Williams K.H."/>
            <person name="Hubbard S.S."/>
            <person name="Banfield J.F."/>
        </authorList>
    </citation>
    <scope>NUCLEOTIDE SEQUENCE [LARGE SCALE GENOMIC DNA]</scope>
</reference>
<dbReference type="Pfam" id="PF22148">
    <property type="entry name" value="Fervidolysin_NPro-like"/>
    <property type="match status" value="1"/>
</dbReference>
<dbReference type="PRINTS" id="PR00723">
    <property type="entry name" value="SUBTILISIN"/>
</dbReference>
<evidence type="ECO:0000256" key="4">
    <source>
        <dbReference type="ARBA" id="ARBA00022670"/>
    </source>
</evidence>
<keyword evidence="10" id="KW-0472">Membrane</keyword>
<evidence type="ECO:0000313" key="12">
    <source>
        <dbReference type="EMBL" id="OGG41200.1"/>
    </source>
</evidence>
<dbReference type="Gene3D" id="2.120.10.30">
    <property type="entry name" value="TolB, C-terminal domain"/>
    <property type="match status" value="1"/>
</dbReference>
<dbReference type="PROSITE" id="PS00137">
    <property type="entry name" value="SUBTILASE_HIS"/>
    <property type="match status" value="1"/>
</dbReference>
<feature type="active site" description="Charge relay system" evidence="7">
    <location>
        <position position="321"/>
    </location>
</feature>
<dbReference type="EMBL" id="MFKN01000006">
    <property type="protein sequence ID" value="OGG41200.1"/>
    <property type="molecule type" value="Genomic_DNA"/>
</dbReference>
<dbReference type="SMART" id="SM00060">
    <property type="entry name" value="FN3"/>
    <property type="match status" value="2"/>
</dbReference>
<dbReference type="InterPro" id="IPR036116">
    <property type="entry name" value="FN3_sf"/>
</dbReference>
<dbReference type="InterPro" id="IPR036852">
    <property type="entry name" value="Peptidase_S8/S53_dom_sf"/>
</dbReference>
<dbReference type="GO" id="GO:0005576">
    <property type="term" value="C:extracellular region"/>
    <property type="evidence" value="ECO:0007669"/>
    <property type="project" value="UniProtKB-SubCell"/>
</dbReference>
<protein>
    <recommendedName>
        <fullName evidence="11">Fibronectin type-III domain-containing protein</fullName>
    </recommendedName>
</protein>
<dbReference type="GO" id="GO:0016020">
    <property type="term" value="C:membrane"/>
    <property type="evidence" value="ECO:0007669"/>
    <property type="project" value="InterPro"/>
</dbReference>
<dbReference type="InterPro" id="IPR027618">
    <property type="entry name" value="Beta_prop_Msarc"/>
</dbReference>
<dbReference type="GO" id="GO:0004252">
    <property type="term" value="F:serine-type endopeptidase activity"/>
    <property type="evidence" value="ECO:0007669"/>
    <property type="project" value="UniProtKB-UniRule"/>
</dbReference>
<keyword evidence="5 7" id="KW-0378">Hydrolase</keyword>
<evidence type="ECO:0000256" key="5">
    <source>
        <dbReference type="ARBA" id="ARBA00022801"/>
    </source>
</evidence>
<feature type="transmembrane region" description="Helical" evidence="10">
    <location>
        <begin position="12"/>
        <end position="33"/>
    </location>
</feature>
<keyword evidence="6 7" id="KW-0720">Serine protease</keyword>
<dbReference type="InterPro" id="IPR015500">
    <property type="entry name" value="Peptidase_S8_subtilisin-rel"/>
</dbReference>
<feature type="region of interest" description="Disordered" evidence="9">
    <location>
        <begin position="1281"/>
        <end position="1303"/>
    </location>
</feature>
<dbReference type="InterPro" id="IPR015919">
    <property type="entry name" value="Cadherin-like_sf"/>
</dbReference>
<dbReference type="Pfam" id="PF00041">
    <property type="entry name" value="fn3"/>
    <property type="match status" value="1"/>
</dbReference>
<evidence type="ECO:0000256" key="1">
    <source>
        <dbReference type="ARBA" id="ARBA00004613"/>
    </source>
</evidence>
<dbReference type="InterPro" id="IPR013783">
    <property type="entry name" value="Ig-like_fold"/>
</dbReference>
<dbReference type="SUPFAM" id="SSF52743">
    <property type="entry name" value="Subtilisin-like"/>
    <property type="match status" value="1"/>
</dbReference>
<keyword evidence="3" id="KW-0964">Secreted</keyword>
<gene>
    <name evidence="12" type="ORF">A2118_02200</name>
</gene>
<dbReference type="InterPro" id="IPR054399">
    <property type="entry name" value="Fervidolysin-like_N_prodom"/>
</dbReference>
<dbReference type="NCBIfam" id="TIGR04275">
    <property type="entry name" value="beta_prop_Msarc"/>
    <property type="match status" value="4"/>
</dbReference>
<dbReference type="SUPFAM" id="SSF49313">
    <property type="entry name" value="Cadherin-like"/>
    <property type="match status" value="1"/>
</dbReference>
<dbReference type="InterPro" id="IPR022398">
    <property type="entry name" value="Peptidase_S8_His-AS"/>
</dbReference>
<dbReference type="Proteomes" id="UP000179014">
    <property type="component" value="Unassembled WGS sequence"/>
</dbReference>
<dbReference type="PANTHER" id="PTHR43806:SF11">
    <property type="entry name" value="CEREVISIN-RELATED"/>
    <property type="match status" value="1"/>
</dbReference>
<dbReference type="InterPro" id="IPR050131">
    <property type="entry name" value="Peptidase_S8_subtilisin-like"/>
</dbReference>
<dbReference type="InterPro" id="IPR011042">
    <property type="entry name" value="6-blade_b-propeller_TolB-like"/>
</dbReference>
<keyword evidence="10" id="KW-0812">Transmembrane</keyword>
<evidence type="ECO:0000256" key="6">
    <source>
        <dbReference type="ARBA" id="ARBA00022825"/>
    </source>
</evidence>
<dbReference type="PROSITE" id="PS00136">
    <property type="entry name" value="SUBTILASE_ASP"/>
    <property type="match status" value="1"/>
</dbReference>
<dbReference type="PROSITE" id="PS00138">
    <property type="entry name" value="SUBTILASE_SER"/>
    <property type="match status" value="1"/>
</dbReference>
<dbReference type="InterPro" id="IPR000209">
    <property type="entry name" value="Peptidase_S8/S53_dom"/>
</dbReference>
<dbReference type="InterPro" id="IPR003961">
    <property type="entry name" value="FN3_dom"/>
</dbReference>
<evidence type="ECO:0000256" key="7">
    <source>
        <dbReference type="PROSITE-ProRule" id="PRU01240"/>
    </source>
</evidence>
<dbReference type="PROSITE" id="PS51892">
    <property type="entry name" value="SUBTILASE"/>
    <property type="match status" value="1"/>
</dbReference>
<dbReference type="GO" id="GO:0005509">
    <property type="term" value="F:calcium ion binding"/>
    <property type="evidence" value="ECO:0007669"/>
    <property type="project" value="InterPro"/>
</dbReference>
<evidence type="ECO:0000256" key="10">
    <source>
        <dbReference type="SAM" id="Phobius"/>
    </source>
</evidence>
<dbReference type="SUPFAM" id="SSF49265">
    <property type="entry name" value="Fibronectin type III"/>
    <property type="match status" value="1"/>
</dbReference>
<dbReference type="CDD" id="cd00063">
    <property type="entry name" value="FN3"/>
    <property type="match status" value="2"/>
</dbReference>
<proteinExistence type="inferred from homology"/>
<dbReference type="InterPro" id="IPR014756">
    <property type="entry name" value="Ig_E-set"/>
</dbReference>
<comment type="similarity">
    <text evidence="2 7 8">Belongs to the peptidase S8 family.</text>
</comment>
<dbReference type="Gene3D" id="2.60.40.10">
    <property type="entry name" value="Immunoglobulins"/>
    <property type="match status" value="3"/>
</dbReference>
<evidence type="ECO:0000313" key="13">
    <source>
        <dbReference type="Proteomes" id="UP000179014"/>
    </source>
</evidence>
<evidence type="ECO:0000256" key="3">
    <source>
        <dbReference type="ARBA" id="ARBA00022525"/>
    </source>
</evidence>
<evidence type="ECO:0000256" key="2">
    <source>
        <dbReference type="ARBA" id="ARBA00011073"/>
    </source>
</evidence>
<organism evidence="12 13">
    <name type="scientific">Candidatus Kaiserbacteria bacterium GWA2_50_9</name>
    <dbReference type="NCBI Taxonomy" id="1798474"/>
    <lineage>
        <taxon>Bacteria</taxon>
        <taxon>Candidatus Kaiseribacteriota</taxon>
    </lineage>
</organism>
<dbReference type="PROSITE" id="PS50853">
    <property type="entry name" value="FN3"/>
    <property type="match status" value="2"/>
</dbReference>
<evidence type="ECO:0000259" key="11">
    <source>
        <dbReference type="PROSITE" id="PS50853"/>
    </source>
</evidence>
<feature type="domain" description="Fibronectin type-III" evidence="11">
    <location>
        <begin position="1185"/>
        <end position="1286"/>
    </location>
</feature>
<dbReference type="InterPro" id="IPR023827">
    <property type="entry name" value="Peptidase_S8_Asp-AS"/>
</dbReference>
<dbReference type="InterPro" id="IPR034084">
    <property type="entry name" value="Thermitase-like_dom"/>
</dbReference>
<accession>A0A1F6BWA2</accession>
<sequence length="1386" mass="145542">MHSLKGQASLEYLLLLGAVALVTVVAITMVLGISGAQQESILSTISRIPVVPTGTIDSGGAEEPAAITFSGESGELSVAGQYFPSTKTLRAVFNRPVSGESFKLTVFSEPLALESTDCQSFDGTRFDCFLKPGQFIEKGTHYLEVEAAALSNPAEIVKLKSGNFSVSEEDVQASKAADDLPEFAAGEIIVKFKGKVNERAKADTAAGATKVETDKESVNALLNKYKAKEIRGVITSGKALQKKPDFANIKKIEIDGDVKAAAAEFAQDPNVEYAEPNFVQFSSFNPNDQKFSEQWALQKIQAQQGWDTLYGSPNTVIAIIDTGVDYGHEDLAANMLANCSGGCPQGAGYDFVNTDTTYWTSNGFTLYSSEDYITPDNSPSDFVGHGTHVAGIAAGVTNNTKGIAGVCPECSIMPVKAGFGVQHPYYCPNGCGVLELDAISNALVYATDNSADVINMSFGGSYSSLQEDAINYAFNAGVVLVASAGNSGNSTPNYPAALANVISVSATTPSDLLAPYSSFGNSVDVAAPGGDGTSANGILNTLPKTGMLNDASGYGKLNGTSMASPHVAGLAGLIISAKPTLSNIGVGNIIRNSADDLGTAGFDSYYGYGRINLLKASYAFDSTNQPPLVAKPFVRMVAVGPGKAGNLGRLLEFKVGIQDPDDPSTPQGQLVYSGTGMPPSATLDASTGIFSWKPAMNELGTYQITFTAVEAGGQYSASQNITISTLFKPETRVTPFSGDQQSPDVSGGKVVWSDSRNDASDVYMYDISAGGDPATNSQPIAVDSQFQWFPAIDVSKIVWNDYRSTVQGVTASDVFMKDISTSNSAVQLTPSSSFQGDPDISGNTVVWTDYRNDSSGTYSNGDIYMKSLPNGNEMPVTTNSAHQTKPKIDGSTIVWADFRAGNGYWDIYTLYNGKETRVSSFSTNWGNANPHIYGSRIVWQGFSGGAYNIYMKDLAGGVETKITNDFYGQDTPAIFEDKVVWRDSRAGGGNGDIYLYDLLTGVETQLNVDPSNQLGPEIDHENVVWTDERNGGGNRDVYMTQMYFAPEIVSIQQNGNSITIDGYNFGYAQAADSSVQFSSGGTVTGTATISSWSNTKIVASAPSNSNDTITLNTKGGKSNPATIGGGPAPVCGNSACEAGEDATSCPADCGVSGPVCGNNVCEAGEDSLNCALDCPAPPSNIKPAAPTNLSAIADSAALQIGLYWTDNSQAGDPDNETSFIIERGVKSKRNISFQQIATAGPDEVSFTDTTDTGLKASTAYYYRVKARNAYGDSAYTNNASATTPSGGGGGSSNVPAAPSGLSGTALSSSEIELSWTDNSGNEDGFSIERSVKIQGQTTVANFTVGSGTESFNDSGLQANTSYKYAVKAFNQYGSSAEASVTVKTSR</sequence>
<dbReference type="CDD" id="cd07484">
    <property type="entry name" value="Peptidases_S8_Thermitase_like"/>
    <property type="match status" value="1"/>
</dbReference>
<dbReference type="Gene3D" id="3.40.50.200">
    <property type="entry name" value="Peptidase S8/S53 domain"/>
    <property type="match status" value="1"/>
</dbReference>
<comment type="subcellular location">
    <subcellularLocation>
        <location evidence="1">Secreted</location>
    </subcellularLocation>
</comment>
<dbReference type="STRING" id="1798474.A2118_02200"/>
<feature type="active site" description="Charge relay system" evidence="7">
    <location>
        <position position="561"/>
    </location>
</feature>
<dbReference type="InterPro" id="IPR023828">
    <property type="entry name" value="Peptidase_S8_Ser-AS"/>
</dbReference>
<name>A0A1F6BWA2_9BACT</name>
<dbReference type="PANTHER" id="PTHR43806">
    <property type="entry name" value="PEPTIDASE S8"/>
    <property type="match status" value="1"/>
</dbReference>
<feature type="active site" description="Charge relay system" evidence="7">
    <location>
        <position position="385"/>
    </location>
</feature>
<dbReference type="SUPFAM" id="SSF69304">
    <property type="entry name" value="Tricorn protease N-terminal domain"/>
    <property type="match status" value="2"/>
</dbReference>
<feature type="domain" description="Fibronectin type-III" evidence="11">
    <location>
        <begin position="1297"/>
        <end position="1386"/>
    </location>
</feature>
<evidence type="ECO:0000256" key="9">
    <source>
        <dbReference type="SAM" id="MobiDB-lite"/>
    </source>
</evidence>
<dbReference type="GO" id="GO:0006508">
    <property type="term" value="P:proteolysis"/>
    <property type="evidence" value="ECO:0007669"/>
    <property type="project" value="UniProtKB-KW"/>
</dbReference>
<comment type="caution">
    <text evidence="12">The sequence shown here is derived from an EMBL/GenBank/DDBJ whole genome shotgun (WGS) entry which is preliminary data.</text>
</comment>
<dbReference type="Pfam" id="PF00082">
    <property type="entry name" value="Peptidase_S8"/>
    <property type="match status" value="1"/>
</dbReference>
<keyword evidence="10" id="KW-1133">Transmembrane helix</keyword>
<dbReference type="SUPFAM" id="SSF81296">
    <property type="entry name" value="E set domains"/>
    <property type="match status" value="1"/>
</dbReference>
<evidence type="ECO:0000256" key="8">
    <source>
        <dbReference type="RuleBase" id="RU003355"/>
    </source>
</evidence>
<keyword evidence="4 7" id="KW-0645">Protease</keyword>